<feature type="domain" description="Neurotransmitter-gated ion-channel ligand-binding" evidence="6">
    <location>
        <begin position="22"/>
        <end position="200"/>
    </location>
</feature>
<dbReference type="PROSITE" id="PS00236">
    <property type="entry name" value="NEUROTR_ION_CHANNEL"/>
    <property type="match status" value="1"/>
</dbReference>
<dbReference type="InterPro" id="IPR006202">
    <property type="entry name" value="Neur_chan_lig-bd"/>
</dbReference>
<keyword evidence="5" id="KW-0407">Ion channel</keyword>
<proteinExistence type="inferred from homology"/>
<sequence>MWKTRTWRNKNSFGSKGFILQKSTNVYIEFYLLAINDLSETTETLKTTGFLSVNWNDAFLQWTPSDHGGIDLYHWPQNEVWKPDIALKNSYLDYKSLGVDELNVENYYDGSMNWFPFQVFQTTCSIDITYFPFDKQTCNLEFQAWSYTKSQVNMLSGAKGIELWNFQKNSAWNVIDTSWSTNVETYEATISFTLIVERKPMYFILSVILPISMLAILNICVFLLPCESGEKASYAMTVFLAFAVFMTIVSSTLPQNSDSVAIISVFLIIQTVTSTLITIVALGMLRLNSFGEEVKIPGWFAAVMRVFKCRTCRQKRDQVAPIEDANEEMKTDFDKKVTHRSDQKSVEPEFTWKEVVNFLDVVFFVVFTLVLLLSSVITFTLASSG</sequence>
<name>A0ABY7GDC6_MYAAR</name>
<evidence type="ECO:0000256" key="3">
    <source>
        <dbReference type="ARBA" id="ARBA00022989"/>
    </source>
</evidence>
<dbReference type="InterPro" id="IPR006029">
    <property type="entry name" value="Neurotrans-gated_channel_TM"/>
</dbReference>
<dbReference type="SUPFAM" id="SSF63712">
    <property type="entry name" value="Nicotinic receptor ligand binding domain-like"/>
    <property type="match status" value="1"/>
</dbReference>
<dbReference type="CDD" id="cd19051">
    <property type="entry name" value="LGIC_TM_cation"/>
    <property type="match status" value="1"/>
</dbReference>
<comment type="similarity">
    <text evidence="5">Belongs to the ligand-gated ion channel (TC 1.A.9) family.</text>
</comment>
<evidence type="ECO:0000256" key="2">
    <source>
        <dbReference type="ARBA" id="ARBA00022692"/>
    </source>
</evidence>
<comment type="subcellular location">
    <subcellularLocation>
        <location evidence="1">Membrane</location>
        <topology evidence="1">Multi-pass membrane protein</topology>
    </subcellularLocation>
</comment>
<feature type="domain" description="Neurotransmitter-gated ion-channel transmembrane" evidence="7">
    <location>
        <begin position="207"/>
        <end position="278"/>
    </location>
</feature>
<keyword evidence="3 5" id="KW-1133">Transmembrane helix</keyword>
<reference evidence="8" key="1">
    <citation type="submission" date="2022-11" db="EMBL/GenBank/DDBJ databases">
        <title>Centuries of genome instability and evolution in soft-shell clam transmissible cancer (bioRxiv).</title>
        <authorList>
            <person name="Hart S.F.M."/>
            <person name="Yonemitsu M.A."/>
            <person name="Giersch R.M."/>
            <person name="Beal B.F."/>
            <person name="Arriagada G."/>
            <person name="Davis B.W."/>
            <person name="Ostrander E.A."/>
            <person name="Goff S.P."/>
            <person name="Metzger M.J."/>
        </authorList>
    </citation>
    <scope>NUCLEOTIDE SEQUENCE</scope>
    <source>
        <strain evidence="8">MELC-2E11</strain>
        <tissue evidence="8">Siphon/mantle</tissue>
    </source>
</reference>
<dbReference type="InterPro" id="IPR006201">
    <property type="entry name" value="Neur_channel"/>
</dbReference>
<keyword evidence="2 5" id="KW-0812">Transmembrane</keyword>
<dbReference type="Pfam" id="PF02931">
    <property type="entry name" value="Neur_chan_LBD"/>
    <property type="match status" value="1"/>
</dbReference>
<gene>
    <name evidence="8" type="ORF">MAR_033503</name>
</gene>
<evidence type="ECO:0000313" key="9">
    <source>
        <dbReference type="Proteomes" id="UP001164746"/>
    </source>
</evidence>
<dbReference type="CDD" id="cd18989">
    <property type="entry name" value="LGIC_ECD_cation"/>
    <property type="match status" value="1"/>
</dbReference>
<dbReference type="Pfam" id="PF02932">
    <property type="entry name" value="Neur_chan_memb"/>
    <property type="match status" value="1"/>
</dbReference>
<dbReference type="EMBL" id="CP111028">
    <property type="protein sequence ID" value="WAR30961.1"/>
    <property type="molecule type" value="Genomic_DNA"/>
</dbReference>
<dbReference type="Gene3D" id="1.20.58.390">
    <property type="entry name" value="Neurotransmitter-gated ion-channel transmembrane domain"/>
    <property type="match status" value="1"/>
</dbReference>
<feature type="transmembrane region" description="Helical" evidence="5">
    <location>
        <begin position="231"/>
        <end position="253"/>
    </location>
</feature>
<evidence type="ECO:0000259" key="6">
    <source>
        <dbReference type="Pfam" id="PF02931"/>
    </source>
</evidence>
<feature type="transmembrane region" description="Helical" evidence="5">
    <location>
        <begin position="260"/>
        <end position="285"/>
    </location>
</feature>
<dbReference type="PANTHER" id="PTHR18945">
    <property type="entry name" value="NEUROTRANSMITTER GATED ION CHANNEL"/>
    <property type="match status" value="1"/>
</dbReference>
<keyword evidence="5" id="KW-0406">Ion transport</keyword>
<dbReference type="InterPro" id="IPR036734">
    <property type="entry name" value="Neur_chan_lig-bd_sf"/>
</dbReference>
<protein>
    <submittedName>
        <fullName evidence="8">ACHA6-like protein</fullName>
    </submittedName>
</protein>
<feature type="transmembrane region" description="Helical" evidence="5">
    <location>
        <begin position="361"/>
        <end position="382"/>
    </location>
</feature>
<dbReference type="InterPro" id="IPR038050">
    <property type="entry name" value="Neuro_actylchol_rec"/>
</dbReference>
<dbReference type="SUPFAM" id="SSF90112">
    <property type="entry name" value="Neurotransmitter-gated ion-channel transmembrane pore"/>
    <property type="match status" value="1"/>
</dbReference>
<keyword evidence="9" id="KW-1185">Reference proteome</keyword>
<dbReference type="Gene3D" id="2.70.170.10">
    <property type="entry name" value="Neurotransmitter-gated ion-channel ligand-binding domain"/>
    <property type="match status" value="1"/>
</dbReference>
<feature type="transmembrane region" description="Helical" evidence="5">
    <location>
        <begin position="202"/>
        <end position="225"/>
    </location>
</feature>
<evidence type="ECO:0000259" key="7">
    <source>
        <dbReference type="Pfam" id="PF02932"/>
    </source>
</evidence>
<dbReference type="Proteomes" id="UP001164746">
    <property type="component" value="Chromosome 17"/>
</dbReference>
<dbReference type="InterPro" id="IPR018000">
    <property type="entry name" value="Neurotransmitter_ion_chnl_CS"/>
</dbReference>
<evidence type="ECO:0000256" key="1">
    <source>
        <dbReference type="ARBA" id="ARBA00004141"/>
    </source>
</evidence>
<evidence type="ECO:0000256" key="4">
    <source>
        <dbReference type="ARBA" id="ARBA00023136"/>
    </source>
</evidence>
<organism evidence="8 9">
    <name type="scientific">Mya arenaria</name>
    <name type="common">Soft-shell clam</name>
    <dbReference type="NCBI Taxonomy" id="6604"/>
    <lineage>
        <taxon>Eukaryota</taxon>
        <taxon>Metazoa</taxon>
        <taxon>Spiralia</taxon>
        <taxon>Lophotrochozoa</taxon>
        <taxon>Mollusca</taxon>
        <taxon>Bivalvia</taxon>
        <taxon>Autobranchia</taxon>
        <taxon>Heteroconchia</taxon>
        <taxon>Euheterodonta</taxon>
        <taxon>Imparidentia</taxon>
        <taxon>Neoheterodontei</taxon>
        <taxon>Myida</taxon>
        <taxon>Myoidea</taxon>
        <taxon>Myidae</taxon>
        <taxon>Mya</taxon>
    </lineage>
</organism>
<evidence type="ECO:0000313" key="8">
    <source>
        <dbReference type="EMBL" id="WAR30961.1"/>
    </source>
</evidence>
<keyword evidence="5" id="KW-0813">Transport</keyword>
<dbReference type="InterPro" id="IPR036719">
    <property type="entry name" value="Neuro-gated_channel_TM_sf"/>
</dbReference>
<dbReference type="PRINTS" id="PR00252">
    <property type="entry name" value="NRIONCHANNEL"/>
</dbReference>
<keyword evidence="4 5" id="KW-0472">Membrane</keyword>
<evidence type="ECO:0000256" key="5">
    <source>
        <dbReference type="RuleBase" id="RU000687"/>
    </source>
</evidence>
<accession>A0ABY7GDC6</accession>